<organism evidence="4 5">
    <name type="scientific">Candidatus Microsaccharimonas sossegonensis</name>
    <dbReference type="NCBI Taxonomy" id="2506948"/>
    <lineage>
        <taxon>Bacteria</taxon>
        <taxon>Candidatus Saccharimonadota</taxon>
        <taxon>Candidatus Saccharimonadia</taxon>
        <taxon>Candidatus Saccharimonadales</taxon>
        <taxon>Candidatus Saccharimonadaceae</taxon>
        <taxon>Candidatus Microsaccharimonas</taxon>
    </lineage>
</organism>
<dbReference type="AlphaFoldDB" id="A0A4Q0AHL5"/>
<keyword evidence="3" id="KW-1133">Transmembrane helix</keyword>
<evidence type="ECO:0000313" key="5">
    <source>
        <dbReference type="Proteomes" id="UP000289257"/>
    </source>
</evidence>
<comment type="similarity">
    <text evidence="1">Belongs to the HAM1 NTPase family.</text>
</comment>
<gene>
    <name evidence="4" type="ORF">EOT05_02910</name>
</gene>
<evidence type="ECO:0000256" key="2">
    <source>
        <dbReference type="ARBA" id="ARBA00022801"/>
    </source>
</evidence>
<keyword evidence="3" id="KW-0812">Transmembrane</keyword>
<dbReference type="SUPFAM" id="SSF52972">
    <property type="entry name" value="ITPase-like"/>
    <property type="match status" value="1"/>
</dbReference>
<reference evidence="4" key="1">
    <citation type="submission" date="2019-01" db="EMBL/GenBank/DDBJ databases">
        <title>Genomic signatures and co-occurrence patterns of the ultra-small Saccharimodia (Patescibacteria phylum) suggest a symbiotic lifestyle.</title>
        <authorList>
            <person name="Lemos L."/>
            <person name="Medeiros J."/>
            <person name="Andreote F."/>
            <person name="Fernandes G."/>
            <person name="Varani A."/>
            <person name="Oliveira G."/>
            <person name="Pylro V."/>
        </authorList>
    </citation>
    <scope>NUCLEOTIDE SEQUENCE [LARGE SCALE GENOMIC DNA]</scope>
    <source>
        <strain evidence="4">AMD02</strain>
    </source>
</reference>
<dbReference type="Pfam" id="PF01725">
    <property type="entry name" value="Ham1p_like"/>
    <property type="match status" value="1"/>
</dbReference>
<evidence type="ECO:0000313" key="4">
    <source>
        <dbReference type="EMBL" id="RWZ78672.1"/>
    </source>
</evidence>
<dbReference type="InterPro" id="IPR002637">
    <property type="entry name" value="RdgB/HAM1"/>
</dbReference>
<keyword evidence="2" id="KW-0378">Hydrolase</keyword>
<dbReference type="PANTHER" id="PTHR11067">
    <property type="entry name" value="INOSINE TRIPHOSPHATE PYROPHOSPHATASE/HAM1 PROTEIN"/>
    <property type="match status" value="1"/>
</dbReference>
<comment type="caution">
    <text evidence="4">The sequence shown here is derived from an EMBL/GenBank/DDBJ whole genome shotgun (WGS) entry which is preliminary data.</text>
</comment>
<feature type="transmembrane region" description="Helical" evidence="3">
    <location>
        <begin position="12"/>
        <end position="32"/>
    </location>
</feature>
<dbReference type="GO" id="GO:0047429">
    <property type="term" value="F:nucleoside triphosphate diphosphatase activity"/>
    <property type="evidence" value="ECO:0007669"/>
    <property type="project" value="InterPro"/>
</dbReference>
<dbReference type="GO" id="GO:0005737">
    <property type="term" value="C:cytoplasm"/>
    <property type="evidence" value="ECO:0007669"/>
    <property type="project" value="TreeGrafter"/>
</dbReference>
<evidence type="ECO:0000256" key="1">
    <source>
        <dbReference type="ARBA" id="ARBA00008023"/>
    </source>
</evidence>
<keyword evidence="3" id="KW-0472">Membrane</keyword>
<keyword evidence="5" id="KW-1185">Reference proteome</keyword>
<dbReference type="GO" id="GO:0009143">
    <property type="term" value="P:nucleoside triphosphate catabolic process"/>
    <property type="evidence" value="ECO:0007669"/>
    <property type="project" value="InterPro"/>
</dbReference>
<dbReference type="PANTHER" id="PTHR11067:SF9">
    <property type="entry name" value="INOSINE TRIPHOSPHATE PYROPHOSPHATASE"/>
    <property type="match status" value="1"/>
</dbReference>
<dbReference type="EMBL" id="SCKX01000001">
    <property type="protein sequence ID" value="RWZ78672.1"/>
    <property type="molecule type" value="Genomic_DNA"/>
</dbReference>
<evidence type="ECO:0000256" key="3">
    <source>
        <dbReference type="SAM" id="Phobius"/>
    </source>
</evidence>
<dbReference type="Proteomes" id="UP000289257">
    <property type="component" value="Unassembled WGS sequence"/>
</dbReference>
<accession>A0A4Q0AHL5</accession>
<name>A0A4Q0AHL5_9BACT</name>
<proteinExistence type="inferred from homology"/>
<dbReference type="InterPro" id="IPR029001">
    <property type="entry name" value="ITPase-like_fam"/>
</dbReference>
<protein>
    <submittedName>
        <fullName evidence="4">Non-canonical purine NTP pyrophosphatase</fullName>
    </submittedName>
</protein>
<sequence>MVLDGDYYSTFWILGVTCCGGIVTMILLAFFIKYDKIIPMKIVYVTGNMQKVADARARLDRHGMSVEQQKVNTLEIQSDSIAEIARHKAQQAYEIIGKPLVVNDAGWIIPALKGFPGPYMRYINEWLTASDLLALMKDKSDRSIVLKEVLAYHDGKKISVFEKDTFGTIVESPRGGGGQESDKVVCLDVASGKTIAEQLDEDVGSDPIDQDTVWDIFVKAMKV</sequence>
<dbReference type="Gene3D" id="3.90.950.10">
    <property type="match status" value="1"/>
</dbReference>